<name>A0A7X0XYA5_9LIST</name>
<feature type="signal peptide" evidence="2">
    <location>
        <begin position="1"/>
        <end position="20"/>
    </location>
</feature>
<dbReference type="AlphaFoldDB" id="A0A7X0XYA5"/>
<dbReference type="InterPro" id="IPR029051">
    <property type="entry name" value="DUF4352"/>
</dbReference>
<feature type="domain" description="DUF4352" evidence="3">
    <location>
        <begin position="37"/>
        <end position="138"/>
    </location>
</feature>
<evidence type="ECO:0000313" key="7">
    <source>
        <dbReference type="Proteomes" id="UP000548082"/>
    </source>
</evidence>
<reference evidence="6 7" key="1">
    <citation type="submission" date="2020-03" db="EMBL/GenBank/DDBJ databases">
        <title>Soil Listeria distribution.</title>
        <authorList>
            <person name="Liao J."/>
            <person name="Wiedmann M."/>
        </authorList>
    </citation>
    <scope>NUCLEOTIDE SEQUENCE [LARGE SCALE GENOMIC DNA]</scope>
    <source>
        <strain evidence="4 6">FSL L7-0978</strain>
        <strain evidence="5 7">FSL L7-0990</strain>
    </source>
</reference>
<dbReference type="Pfam" id="PF11611">
    <property type="entry name" value="DUF4352"/>
    <property type="match status" value="1"/>
</dbReference>
<comment type="caution">
    <text evidence="4">The sequence shown here is derived from an EMBL/GenBank/DDBJ whole genome shotgun (WGS) entry which is preliminary data.</text>
</comment>
<dbReference type="Proteomes" id="UP000548082">
    <property type="component" value="Unassembled WGS sequence"/>
</dbReference>
<evidence type="ECO:0000313" key="6">
    <source>
        <dbReference type="Proteomes" id="UP000539064"/>
    </source>
</evidence>
<organism evidence="4 6">
    <name type="scientific">Listeria booriae</name>
    <dbReference type="NCBI Taxonomy" id="1552123"/>
    <lineage>
        <taxon>Bacteria</taxon>
        <taxon>Bacillati</taxon>
        <taxon>Bacillota</taxon>
        <taxon>Bacilli</taxon>
        <taxon>Bacillales</taxon>
        <taxon>Listeriaceae</taxon>
        <taxon>Listeria</taxon>
    </lineage>
</organism>
<protein>
    <submittedName>
        <fullName evidence="4">DUF4352 domain-containing protein</fullName>
    </submittedName>
</protein>
<keyword evidence="1 2" id="KW-0732">Signal</keyword>
<gene>
    <name evidence="4" type="ORF">HCA52_11260</name>
    <name evidence="5" type="ORF">HCA55_03925</name>
</gene>
<sequence length="153" mass="17077">MFKKMTIWGFVLLAALSLVACNNTKGTSDEEKKDKTKQITKTVASTDMKITKTKLTENGNTGKNLLQLDMNIINNGSTTIAIGAFDFKLKGDNNKTYQPYPQANNFGDEIKASKTLNGKIFFEIPTSVKKATLVYQPNKKAEAEWEFTLPEKE</sequence>
<dbReference type="EMBL" id="JAARVG010000010">
    <property type="protein sequence ID" value="MBC1793999.1"/>
    <property type="molecule type" value="Genomic_DNA"/>
</dbReference>
<dbReference type="InterPro" id="IPR029050">
    <property type="entry name" value="Immunoprotect_excell_Ig-like"/>
</dbReference>
<dbReference type="PROSITE" id="PS51257">
    <property type="entry name" value="PROKAR_LIPOPROTEIN"/>
    <property type="match status" value="1"/>
</dbReference>
<dbReference type="Gene3D" id="2.60.40.1240">
    <property type="match status" value="1"/>
</dbReference>
<evidence type="ECO:0000313" key="5">
    <source>
        <dbReference type="EMBL" id="MBC1795858.1"/>
    </source>
</evidence>
<dbReference type="Proteomes" id="UP000539064">
    <property type="component" value="Unassembled WGS sequence"/>
</dbReference>
<dbReference type="RefSeq" id="WP_185519923.1">
    <property type="nucleotide sequence ID" value="NZ_JAARNA010000002.1"/>
</dbReference>
<dbReference type="EMBL" id="JAARVD010000002">
    <property type="protein sequence ID" value="MBC1795858.1"/>
    <property type="molecule type" value="Genomic_DNA"/>
</dbReference>
<evidence type="ECO:0000313" key="4">
    <source>
        <dbReference type="EMBL" id="MBC1793999.1"/>
    </source>
</evidence>
<feature type="chain" id="PRO_5038257504" evidence="2">
    <location>
        <begin position="21"/>
        <end position="153"/>
    </location>
</feature>
<evidence type="ECO:0000256" key="1">
    <source>
        <dbReference type="ARBA" id="ARBA00022729"/>
    </source>
</evidence>
<evidence type="ECO:0000259" key="3">
    <source>
        <dbReference type="Pfam" id="PF11611"/>
    </source>
</evidence>
<proteinExistence type="predicted"/>
<accession>A0A7X0XYA5</accession>
<evidence type="ECO:0000256" key="2">
    <source>
        <dbReference type="SAM" id="SignalP"/>
    </source>
</evidence>